<protein>
    <submittedName>
        <fullName evidence="1">Uncharacterized protein</fullName>
    </submittedName>
</protein>
<dbReference type="AlphaFoldDB" id="A0A6H5G762"/>
<evidence type="ECO:0000313" key="1">
    <source>
        <dbReference type="EMBL" id="CAA9998631.1"/>
    </source>
</evidence>
<dbReference type="EMBL" id="CADCXU010007287">
    <property type="protein sequence ID" value="CAA9998631.1"/>
    <property type="molecule type" value="Genomic_DNA"/>
</dbReference>
<evidence type="ECO:0000313" key="2">
    <source>
        <dbReference type="Proteomes" id="UP000479000"/>
    </source>
</evidence>
<accession>A0A6H5G762</accession>
<name>A0A6H5G762_9HEMI</name>
<keyword evidence="2" id="KW-1185">Reference proteome</keyword>
<organism evidence="1 2">
    <name type="scientific">Nesidiocoris tenuis</name>
    <dbReference type="NCBI Taxonomy" id="355587"/>
    <lineage>
        <taxon>Eukaryota</taxon>
        <taxon>Metazoa</taxon>
        <taxon>Ecdysozoa</taxon>
        <taxon>Arthropoda</taxon>
        <taxon>Hexapoda</taxon>
        <taxon>Insecta</taxon>
        <taxon>Pterygota</taxon>
        <taxon>Neoptera</taxon>
        <taxon>Paraneoptera</taxon>
        <taxon>Hemiptera</taxon>
        <taxon>Heteroptera</taxon>
        <taxon>Panheteroptera</taxon>
        <taxon>Cimicomorpha</taxon>
        <taxon>Miridae</taxon>
        <taxon>Dicyphina</taxon>
        <taxon>Nesidiocoris</taxon>
    </lineage>
</organism>
<proteinExistence type="predicted"/>
<gene>
    <name evidence="1" type="ORF">NTEN_LOCUS4914</name>
</gene>
<dbReference type="Proteomes" id="UP000479000">
    <property type="component" value="Unassembled WGS sequence"/>
</dbReference>
<reference evidence="1 2" key="1">
    <citation type="submission" date="2020-02" db="EMBL/GenBank/DDBJ databases">
        <authorList>
            <person name="Ferguson B K."/>
        </authorList>
    </citation>
    <scope>NUCLEOTIDE SEQUENCE [LARGE SCALE GENOMIC DNA]</scope>
</reference>
<sequence>MEESIRDFRFFPQIQSSAGIQRNWWKLQIQDSLRYAEGIDPTVECKIVLKSRKFDRDVYTIRDLIETAKTPVRYLYKKKSDPTQEFIVSNHCIQVLEYRFKGICDTKESTIYKRFQNMKEHISQNKK</sequence>